<evidence type="ECO:0008006" key="4">
    <source>
        <dbReference type="Google" id="ProtNLM"/>
    </source>
</evidence>
<sequence length="174" mass="19290">MINIIKTTKEIILRGKNPLIGSIITGFIAGVILFEVLAPQIINAEFKNPTPVAVSIKLVKNGKLTVCKLNKEAYETIKKVKMIITAYSSAPDQTDDTPFTTASGKHVVDGIIANNLLPFGTKIRIPQLFGDKIFIVEDRMHTRKGKYHADIWMSEYSQAKNFGAKLTDIEVIES</sequence>
<accession>A0A1G2IRE6</accession>
<protein>
    <recommendedName>
        <fullName evidence="4">3D domain-containing protein</fullName>
    </recommendedName>
</protein>
<keyword evidence="1" id="KW-0812">Transmembrane</keyword>
<dbReference type="AlphaFoldDB" id="A0A1G2IRE6"/>
<reference evidence="2 3" key="1">
    <citation type="journal article" date="2016" name="Nat. Commun.">
        <title>Thousands of microbial genomes shed light on interconnected biogeochemical processes in an aquifer system.</title>
        <authorList>
            <person name="Anantharaman K."/>
            <person name="Brown C.T."/>
            <person name="Hug L.A."/>
            <person name="Sharon I."/>
            <person name="Castelle C.J."/>
            <person name="Probst A.J."/>
            <person name="Thomas B.C."/>
            <person name="Singh A."/>
            <person name="Wilkins M.J."/>
            <person name="Karaoz U."/>
            <person name="Brodie E.L."/>
            <person name="Williams K.H."/>
            <person name="Hubbard S.S."/>
            <person name="Banfield J.F."/>
        </authorList>
    </citation>
    <scope>NUCLEOTIDE SEQUENCE [LARGE SCALE GENOMIC DNA]</scope>
</reference>
<dbReference type="Proteomes" id="UP000178632">
    <property type="component" value="Unassembled WGS sequence"/>
</dbReference>
<organism evidence="2 3">
    <name type="scientific">Candidatus Staskawiczbacteria bacterium RIFCSPLOWO2_12_FULL_37_15</name>
    <dbReference type="NCBI Taxonomy" id="1802218"/>
    <lineage>
        <taxon>Bacteria</taxon>
        <taxon>Candidatus Staskawicziibacteriota</taxon>
    </lineage>
</organism>
<proteinExistence type="predicted"/>
<keyword evidence="1" id="KW-1133">Transmembrane helix</keyword>
<evidence type="ECO:0000313" key="2">
    <source>
        <dbReference type="EMBL" id="OGZ77355.1"/>
    </source>
</evidence>
<keyword evidence="1" id="KW-0472">Membrane</keyword>
<evidence type="ECO:0000313" key="3">
    <source>
        <dbReference type="Proteomes" id="UP000178632"/>
    </source>
</evidence>
<evidence type="ECO:0000256" key="1">
    <source>
        <dbReference type="SAM" id="Phobius"/>
    </source>
</evidence>
<dbReference type="InterPro" id="IPR059180">
    <property type="entry name" value="3D_YorM"/>
</dbReference>
<dbReference type="CDD" id="cd14667">
    <property type="entry name" value="3D_containing_proteins"/>
    <property type="match status" value="1"/>
</dbReference>
<dbReference type="EMBL" id="MHPE01000011">
    <property type="protein sequence ID" value="OGZ77355.1"/>
    <property type="molecule type" value="Genomic_DNA"/>
</dbReference>
<feature type="transmembrane region" description="Helical" evidence="1">
    <location>
        <begin position="20"/>
        <end position="42"/>
    </location>
</feature>
<name>A0A1G2IRE6_9BACT</name>
<comment type="caution">
    <text evidence="2">The sequence shown here is derived from an EMBL/GenBank/DDBJ whole genome shotgun (WGS) entry which is preliminary data.</text>
</comment>
<gene>
    <name evidence="2" type="ORF">A3G45_01500</name>
</gene>